<protein>
    <submittedName>
        <fullName evidence="1">Uncharacterized protein</fullName>
    </submittedName>
</protein>
<proteinExistence type="predicted"/>
<keyword evidence="2" id="KW-1185">Reference proteome</keyword>
<evidence type="ECO:0000313" key="1">
    <source>
        <dbReference type="EMBL" id="EOB01844.1"/>
    </source>
</evidence>
<dbReference type="EMBL" id="KB743037">
    <property type="protein sequence ID" value="EOB01844.1"/>
    <property type="molecule type" value="Genomic_DNA"/>
</dbReference>
<accession>R0L8B9</accession>
<name>R0L8B9_ANAPL</name>
<organism evidence="1 2">
    <name type="scientific">Anas platyrhynchos</name>
    <name type="common">Mallard</name>
    <name type="synonym">Anas boschas</name>
    <dbReference type="NCBI Taxonomy" id="8839"/>
    <lineage>
        <taxon>Eukaryota</taxon>
        <taxon>Metazoa</taxon>
        <taxon>Chordata</taxon>
        <taxon>Craniata</taxon>
        <taxon>Vertebrata</taxon>
        <taxon>Euteleostomi</taxon>
        <taxon>Archelosauria</taxon>
        <taxon>Archosauria</taxon>
        <taxon>Dinosauria</taxon>
        <taxon>Saurischia</taxon>
        <taxon>Theropoda</taxon>
        <taxon>Coelurosauria</taxon>
        <taxon>Aves</taxon>
        <taxon>Neognathae</taxon>
        <taxon>Galloanserae</taxon>
        <taxon>Anseriformes</taxon>
        <taxon>Anatidae</taxon>
        <taxon>Anatinae</taxon>
        <taxon>Anas</taxon>
    </lineage>
</organism>
<sequence length="126" mass="13554">MQPNTTETKGKGGMSRHRCVLGARAAAASRPVEILLSEHVQLPRNRSSDAAARTSSYSLVLAGTQRGLGAHARRELPCCFLGQLVNISGPCCDNGRRKLCFERSLPRDILFASFISAGSNSIKRGL</sequence>
<evidence type="ECO:0000313" key="2">
    <source>
        <dbReference type="Proteomes" id="UP000296049"/>
    </source>
</evidence>
<reference evidence="2" key="1">
    <citation type="journal article" date="2013" name="Nat. Genet.">
        <title>The duck genome and transcriptome provide insight into an avian influenza virus reservoir species.</title>
        <authorList>
            <person name="Huang Y."/>
            <person name="Li Y."/>
            <person name="Burt D.W."/>
            <person name="Chen H."/>
            <person name="Zhang Y."/>
            <person name="Qian W."/>
            <person name="Kim H."/>
            <person name="Gan S."/>
            <person name="Zhao Y."/>
            <person name="Li J."/>
            <person name="Yi K."/>
            <person name="Feng H."/>
            <person name="Zhu P."/>
            <person name="Li B."/>
            <person name="Liu Q."/>
            <person name="Fairley S."/>
            <person name="Magor K.E."/>
            <person name="Du Z."/>
            <person name="Hu X."/>
            <person name="Goodman L."/>
            <person name="Tafer H."/>
            <person name="Vignal A."/>
            <person name="Lee T."/>
            <person name="Kim K.W."/>
            <person name="Sheng Z."/>
            <person name="An Y."/>
            <person name="Searle S."/>
            <person name="Herrero J."/>
            <person name="Groenen M.A."/>
            <person name="Crooijmans R.P."/>
            <person name="Faraut T."/>
            <person name="Cai Q."/>
            <person name="Webster R.G."/>
            <person name="Aldridge J.R."/>
            <person name="Warren W.C."/>
            <person name="Bartschat S."/>
            <person name="Kehr S."/>
            <person name="Marz M."/>
            <person name="Stadler P.F."/>
            <person name="Smith J."/>
            <person name="Kraus R.H."/>
            <person name="Zhao Y."/>
            <person name="Ren L."/>
            <person name="Fei J."/>
            <person name="Morisson M."/>
            <person name="Kaiser P."/>
            <person name="Griffin D.K."/>
            <person name="Rao M."/>
            <person name="Pitel F."/>
            <person name="Wang J."/>
            <person name="Li N."/>
        </authorList>
    </citation>
    <scope>NUCLEOTIDE SEQUENCE [LARGE SCALE GENOMIC DNA]</scope>
</reference>
<dbReference type="Proteomes" id="UP000296049">
    <property type="component" value="Unassembled WGS sequence"/>
</dbReference>
<dbReference type="AlphaFoldDB" id="R0L8B9"/>
<gene>
    <name evidence="1" type="ORF">Anapl_09762</name>
</gene>